<accession>A0AA48KZQ8</accession>
<sequence>MTINHQEINTYIRTSILLVGVITSGVFIKYAYNGICNGINQIGKEVREEIKECKEGITVFKKEILEQIDDIKKEIFKEIDAMKEEILGNKDESVVNRILKRLANIEQGIFGEDGKFIQNSLKQLLHEIYSLRINIAQVTAVVEQNKIVGTSDSLKLEFIRLLTNYTSLFTMQTNNFRLPKDEIFFEEDKFVEFLISSDKSNIKRLVDDDTIVHKIYITANYINSIHRNGTNTQTPILTFLNEVNSKRLKKLMKDEYDRVFTKT</sequence>
<keyword evidence="1" id="KW-0812">Transmembrane</keyword>
<reference evidence="2" key="1">
    <citation type="journal article" date="2023" name="ISME J.">
        <title>Emergence of putative energy parasites within Clostridia revealed by genome analysis of a novel endosymbiotic clade.</title>
        <authorList>
            <person name="Takahashi K."/>
            <person name="Kuwahara H."/>
            <person name="Horikawa Y."/>
            <person name="Izawa K."/>
            <person name="Kato D."/>
            <person name="Inagaki T."/>
            <person name="Yuki M."/>
            <person name="Ohkuma M."/>
            <person name="Hongoh Y."/>
        </authorList>
    </citation>
    <scope>NUCLEOTIDE SEQUENCE</scope>
    <source>
        <strain evidence="2">RsTa-C01</strain>
    </source>
</reference>
<evidence type="ECO:0000256" key="1">
    <source>
        <dbReference type="SAM" id="Phobius"/>
    </source>
</evidence>
<keyword evidence="1" id="KW-0472">Membrane</keyword>
<dbReference type="EMBL" id="AP027925">
    <property type="protein sequence ID" value="BED93132.1"/>
    <property type="molecule type" value="Genomic_DNA"/>
</dbReference>
<proteinExistence type="predicted"/>
<keyword evidence="1" id="KW-1133">Transmembrane helix</keyword>
<organism evidence="2">
    <name type="scientific">Candidatus Paraimprobicoccus trichonymphae</name>
    <dbReference type="NCBI Taxonomy" id="3033793"/>
    <lineage>
        <taxon>Bacteria</taxon>
        <taxon>Bacillati</taxon>
        <taxon>Bacillota</taxon>
        <taxon>Clostridia</taxon>
        <taxon>Candidatus Paraimprobicoccus</taxon>
    </lineage>
</organism>
<gene>
    <name evidence="2" type="ORF">RsTaC01_1101</name>
</gene>
<dbReference type="AlphaFoldDB" id="A0AA48KZQ8"/>
<dbReference type="Proteomes" id="UP001335720">
    <property type="component" value="Chromosome"/>
</dbReference>
<name>A0AA48KZQ8_9FIRM</name>
<evidence type="ECO:0000313" key="2">
    <source>
        <dbReference type="EMBL" id="BED93132.1"/>
    </source>
</evidence>
<protein>
    <submittedName>
        <fullName evidence="2">Uncharacterized protein</fullName>
    </submittedName>
</protein>
<dbReference type="KEGG" id="ptrh:RsTaC01_1101"/>
<feature type="transmembrane region" description="Helical" evidence="1">
    <location>
        <begin position="12"/>
        <end position="32"/>
    </location>
</feature>